<keyword evidence="2" id="KW-1185">Reference proteome</keyword>
<evidence type="ECO:0000313" key="1">
    <source>
        <dbReference type="EMBL" id="MBX0325741.1"/>
    </source>
</evidence>
<comment type="caution">
    <text evidence="1">The sequence shown here is derived from an EMBL/GenBank/DDBJ whole genome shotgun (WGS) entry which is preliminary data.</text>
</comment>
<evidence type="ECO:0000313" key="2">
    <source>
        <dbReference type="Proteomes" id="UP001430377"/>
    </source>
</evidence>
<dbReference type="AlphaFoldDB" id="A0AAW4PYR3"/>
<name>A0AAW4PYR3_9EURY</name>
<reference evidence="1 2" key="1">
    <citation type="submission" date="2021-06" db="EMBL/GenBank/DDBJ databases">
        <title>Halomicroarcula sp. a new haloarchaeum isolated from saline soil.</title>
        <authorList>
            <person name="Duran-Viseras A."/>
            <person name="Sanchez-Porro C."/>
            <person name="Ventosa A."/>
        </authorList>
    </citation>
    <scope>NUCLEOTIDE SEQUENCE [LARGE SCALE GENOMIC DNA]</scope>
    <source>
        <strain evidence="1 2">F13</strain>
    </source>
</reference>
<gene>
    <name evidence="1" type="ORF">EGH21_22245</name>
</gene>
<dbReference type="Proteomes" id="UP001430377">
    <property type="component" value="Unassembled WGS sequence"/>
</dbReference>
<dbReference type="EMBL" id="RKLR01000019">
    <property type="protein sequence ID" value="MBX0325741.1"/>
    <property type="molecule type" value="Genomic_DNA"/>
</dbReference>
<protein>
    <submittedName>
        <fullName evidence="1">Uncharacterized protein</fullName>
    </submittedName>
</protein>
<accession>A0AAW4PYR3</accession>
<dbReference type="RefSeq" id="WP_220620603.1">
    <property type="nucleotide sequence ID" value="NZ_RKLR01000019.1"/>
</dbReference>
<proteinExistence type="predicted"/>
<sequence>MPDGPANENLYTDRDLDEALDAARDQADAAPDEVFSAGWIEGVEFMHRYLTERKRLEHE</sequence>
<organism evidence="1 2">
    <name type="scientific">Haloarcula rubra</name>
    <dbReference type="NCBI Taxonomy" id="2487747"/>
    <lineage>
        <taxon>Archaea</taxon>
        <taxon>Methanobacteriati</taxon>
        <taxon>Methanobacteriota</taxon>
        <taxon>Stenosarchaea group</taxon>
        <taxon>Halobacteria</taxon>
        <taxon>Halobacteriales</taxon>
        <taxon>Haloarculaceae</taxon>
        <taxon>Haloarcula</taxon>
    </lineage>
</organism>